<comment type="caution">
    <text evidence="1">The sequence shown here is derived from an EMBL/GenBank/DDBJ whole genome shotgun (WGS) entry which is preliminary data.</text>
</comment>
<evidence type="ECO:0000313" key="2">
    <source>
        <dbReference type="Proteomes" id="UP000198323"/>
    </source>
</evidence>
<organism evidence="1 2">
    <name type="scientific">Callipepla squamata</name>
    <name type="common">Scaled quail</name>
    <dbReference type="NCBI Taxonomy" id="9009"/>
    <lineage>
        <taxon>Eukaryota</taxon>
        <taxon>Metazoa</taxon>
        <taxon>Chordata</taxon>
        <taxon>Craniata</taxon>
        <taxon>Vertebrata</taxon>
        <taxon>Euteleostomi</taxon>
        <taxon>Archelosauria</taxon>
        <taxon>Archosauria</taxon>
        <taxon>Dinosauria</taxon>
        <taxon>Saurischia</taxon>
        <taxon>Theropoda</taxon>
        <taxon>Coelurosauria</taxon>
        <taxon>Aves</taxon>
        <taxon>Neognathae</taxon>
        <taxon>Galloanserae</taxon>
        <taxon>Galliformes</taxon>
        <taxon>Odontophoridae</taxon>
        <taxon>Callipepla</taxon>
    </lineage>
</organism>
<accession>A0A226NLQ8</accession>
<dbReference type="AlphaFoldDB" id="A0A226NLQ8"/>
<dbReference type="PANTHER" id="PTHR35969:SF1">
    <property type="entry name" value="FAMILY WITH SEQUENCE SIMILARITY 243 MEMBER A"/>
    <property type="match status" value="1"/>
</dbReference>
<dbReference type="EMBL" id="MCFN01000012">
    <property type="protein sequence ID" value="OXB68633.1"/>
    <property type="molecule type" value="Genomic_DNA"/>
</dbReference>
<proteinExistence type="predicted"/>
<sequence length="310" mass="34685">MGGCSVASHIQDSGLMVSHLEASEMLLDGCDSTGITSATAHVVSSAASNSCIPLEANMRHFANPLLRHIIPRGCFDHASKTQCLQYLRALRALQHNGFSTVFLGETDIPESLITGEKIAEDASLRWPVWTLVHAGSSQGWVSWKYKLLLRSELPAQKQNGVFQELCDSLMMSYGKCVIVTRDKRQLTGVGAKNSKKQEMGLLPSVPPVIYMSSIKCCPETARANGHELLVVPPSYNYLYPMDVAWSSLKWFVINNRKDFALRSVENTHSYRCILLNDLIIKGIEKMTPKKWKIAINKVKKWEDYYLDSFS</sequence>
<keyword evidence="2" id="KW-1185">Reference proteome</keyword>
<name>A0A226NLQ8_CALSU</name>
<reference evidence="1 2" key="1">
    <citation type="submission" date="2016-07" db="EMBL/GenBank/DDBJ databases">
        <title>Disparate Historic Effective Population Sizes Predicted by Modern Levels of Genome Diversity for the Scaled Quail (Callipepla squamata) and the Northern Bobwhite (Colinus virginianus): Inferences from First and Second Generation Draft Genome Assemblies for Sympatric New World Quail.</title>
        <authorList>
            <person name="Oldeschulte D.L."/>
            <person name="Halley Y.A."/>
            <person name="Bhattarai E.K."/>
            <person name="Brashear W.A."/>
            <person name="Hill J."/>
            <person name="Metz R.P."/>
            <person name="Johnson C.D."/>
            <person name="Rollins D."/>
            <person name="Peterson M.J."/>
            <person name="Bickhart D.M."/>
            <person name="Decker J.E."/>
            <person name="Seabury C.M."/>
        </authorList>
    </citation>
    <scope>NUCLEOTIDE SEQUENCE [LARGE SCALE GENOMIC DNA]</scope>
    <source>
        <strain evidence="1 2">Texas</strain>
        <tissue evidence="1">Leg muscle</tissue>
    </source>
</reference>
<evidence type="ECO:0000313" key="1">
    <source>
        <dbReference type="EMBL" id="OXB68633.1"/>
    </source>
</evidence>
<dbReference type="InterPro" id="IPR037728">
    <property type="entry name" value="C21orf140-like"/>
</dbReference>
<gene>
    <name evidence="1" type="ORF">ASZ78_014280</name>
</gene>
<protein>
    <submittedName>
        <fullName evidence="1">Uncharacterized protein</fullName>
    </submittedName>
</protein>
<dbReference type="OrthoDB" id="2266637at2759"/>
<dbReference type="Proteomes" id="UP000198323">
    <property type="component" value="Unassembled WGS sequence"/>
</dbReference>
<dbReference type="PANTHER" id="PTHR35969">
    <property type="entry name" value="PROTEIN FAM243A-RELATED"/>
    <property type="match status" value="1"/>
</dbReference>